<keyword evidence="1" id="KW-1133">Transmembrane helix</keyword>
<feature type="transmembrane region" description="Helical" evidence="1">
    <location>
        <begin position="30"/>
        <end position="50"/>
    </location>
</feature>
<evidence type="ECO:0000313" key="4">
    <source>
        <dbReference type="Proteomes" id="UP000198705"/>
    </source>
</evidence>
<keyword evidence="1" id="KW-0812">Transmembrane</keyword>
<feature type="transmembrane region" description="Helical" evidence="1">
    <location>
        <begin position="5"/>
        <end position="24"/>
    </location>
</feature>
<proteinExistence type="predicted"/>
<dbReference type="InterPro" id="IPR021309">
    <property type="entry name" value="YgaP-like_TM"/>
</dbReference>
<dbReference type="Pfam" id="PF11127">
    <property type="entry name" value="YgaP-like_TM"/>
    <property type="match status" value="1"/>
</dbReference>
<protein>
    <recommendedName>
        <fullName evidence="2">Inner membrane protein YgaP-like transmembrane domain-containing protein</fullName>
    </recommendedName>
</protein>
<dbReference type="AlphaFoldDB" id="A0A1I5AJK2"/>
<keyword evidence="1" id="KW-0472">Membrane</keyword>
<reference evidence="4" key="1">
    <citation type="submission" date="2016-10" db="EMBL/GenBank/DDBJ databases">
        <authorList>
            <person name="Varghese N."/>
            <person name="Submissions S."/>
        </authorList>
    </citation>
    <scope>NUCLEOTIDE SEQUENCE [LARGE SCALE GENOMIC DNA]</scope>
    <source>
        <strain evidence="4">DSM 23925</strain>
    </source>
</reference>
<accession>A0A1I5AJK2</accession>
<evidence type="ECO:0000256" key="1">
    <source>
        <dbReference type="SAM" id="Phobius"/>
    </source>
</evidence>
<dbReference type="STRING" id="649333.SAMN04487989_10299"/>
<dbReference type="RefSeq" id="WP_092207508.1">
    <property type="nucleotide sequence ID" value="NZ_FOVN01000002.1"/>
</dbReference>
<dbReference type="Proteomes" id="UP000198705">
    <property type="component" value="Unassembled WGS sequence"/>
</dbReference>
<evidence type="ECO:0000313" key="3">
    <source>
        <dbReference type="EMBL" id="SFN62608.1"/>
    </source>
</evidence>
<gene>
    <name evidence="3" type="ORF">SAMN04487989_10299</name>
</gene>
<dbReference type="Gene3D" id="6.10.140.1340">
    <property type="match status" value="1"/>
</dbReference>
<evidence type="ECO:0000259" key="2">
    <source>
        <dbReference type="Pfam" id="PF11127"/>
    </source>
</evidence>
<keyword evidence="4" id="KW-1185">Reference proteome</keyword>
<dbReference type="EMBL" id="FOVN01000002">
    <property type="protein sequence ID" value="SFN62608.1"/>
    <property type="molecule type" value="Genomic_DNA"/>
</dbReference>
<name>A0A1I5AJK2_9FLAO</name>
<organism evidence="3 4">
    <name type="scientific">Bizionia echini</name>
    <dbReference type="NCBI Taxonomy" id="649333"/>
    <lineage>
        <taxon>Bacteria</taxon>
        <taxon>Pseudomonadati</taxon>
        <taxon>Bacteroidota</taxon>
        <taxon>Flavobacteriia</taxon>
        <taxon>Flavobacteriales</taxon>
        <taxon>Flavobacteriaceae</taxon>
        <taxon>Bizionia</taxon>
    </lineage>
</organism>
<dbReference type="OrthoDB" id="9799383at2"/>
<feature type="domain" description="Inner membrane protein YgaP-like transmembrane" evidence="2">
    <location>
        <begin position="5"/>
        <end position="55"/>
    </location>
</feature>
<sequence>MLNTYFRVIVGFMVLLSVLLTVYVNPNWMWFTVFIGVNLIQSAFTKWCLLETILQKLGVKKGETSGCSVPNINKNRSN</sequence>